<organism evidence="2 3">
    <name type="scientific">Sphaerotilus montanus</name>
    <dbReference type="NCBI Taxonomy" id="522889"/>
    <lineage>
        <taxon>Bacteria</taxon>
        <taxon>Pseudomonadati</taxon>
        <taxon>Pseudomonadota</taxon>
        <taxon>Betaproteobacteria</taxon>
        <taxon>Burkholderiales</taxon>
        <taxon>Sphaerotilaceae</taxon>
        <taxon>Sphaerotilus</taxon>
    </lineage>
</organism>
<dbReference type="InterPro" id="IPR046919">
    <property type="entry name" value="ABC-3C_CTD10"/>
</dbReference>
<evidence type="ECO:0000313" key="3">
    <source>
        <dbReference type="Proteomes" id="UP000518288"/>
    </source>
</evidence>
<name>A0A7Y9U6E3_9BURK</name>
<comment type="caution">
    <text evidence="2">The sequence shown here is derived from an EMBL/GenBank/DDBJ whole genome shotgun (WGS) entry which is preliminary data.</text>
</comment>
<proteinExistence type="predicted"/>
<evidence type="ECO:0000313" key="2">
    <source>
        <dbReference type="EMBL" id="NYG32622.1"/>
    </source>
</evidence>
<dbReference type="EMBL" id="JACCFH010000001">
    <property type="protein sequence ID" value="NYG32622.1"/>
    <property type="molecule type" value="Genomic_DNA"/>
</dbReference>
<keyword evidence="3" id="KW-1185">Reference proteome</keyword>
<dbReference type="AlphaFoldDB" id="A0A7Y9U6E3"/>
<dbReference type="RefSeq" id="WP_179633495.1">
    <property type="nucleotide sequence ID" value="NZ_JACCFH010000001.1"/>
</dbReference>
<dbReference type="Pfam" id="PF20275">
    <property type="entry name" value="CTD10"/>
    <property type="match status" value="1"/>
</dbReference>
<feature type="domain" description="ABC-three component systems C-terminal" evidence="1">
    <location>
        <begin position="171"/>
        <end position="294"/>
    </location>
</feature>
<reference evidence="2 3" key="1">
    <citation type="submission" date="2020-07" db="EMBL/GenBank/DDBJ databases">
        <title>Genomic Encyclopedia of Archaeal and Bacterial Type Strains, Phase II (KMG-II): from individual species to whole genera.</title>
        <authorList>
            <person name="Goeker M."/>
        </authorList>
    </citation>
    <scope>NUCLEOTIDE SEQUENCE [LARGE SCALE GENOMIC DNA]</scope>
    <source>
        <strain evidence="2 3">DSM 21226</strain>
    </source>
</reference>
<protein>
    <recommendedName>
        <fullName evidence="1">ABC-three component systems C-terminal domain-containing protein</fullName>
    </recommendedName>
</protein>
<gene>
    <name evidence="2" type="ORF">BDD16_001608</name>
</gene>
<accession>A0A7Y9U6E3</accession>
<sequence length="304" mass="33898">MDATQRYCYGLNFKNVFLTEKGKAFESFFARVMTYGFTGDFQPVRPYGALGDLKCDGFRASDGTVFQCYAPDAMKLADLLKKIDEDFHGAVAHWGARMQRWEFVHNDVRGLPAEAVQKLQDLRTAYPGIRTSVFGEAEMRNVVMSLALHQLEDLFGAVPSQKTLERLGFAQLVPILKLISRREPPADPPTTAPSASKLENNALSRDVAGALCQGRLRERLVEDCLAQWPDPGLGEEVAEGFRNRYRGLKAIGYTPDEIFEDLQEFAGGMRGEPARQGAVLAVLSYFFERCDIFEDAKPDPTPSP</sequence>
<dbReference type="Proteomes" id="UP000518288">
    <property type="component" value="Unassembled WGS sequence"/>
</dbReference>
<evidence type="ECO:0000259" key="1">
    <source>
        <dbReference type="Pfam" id="PF20275"/>
    </source>
</evidence>